<organism evidence="15 16">
    <name type="scientific">Acorus gramineus</name>
    <name type="common">Dwarf sweet flag</name>
    <dbReference type="NCBI Taxonomy" id="55184"/>
    <lineage>
        <taxon>Eukaryota</taxon>
        <taxon>Viridiplantae</taxon>
        <taxon>Streptophyta</taxon>
        <taxon>Embryophyta</taxon>
        <taxon>Tracheophyta</taxon>
        <taxon>Spermatophyta</taxon>
        <taxon>Magnoliopsida</taxon>
        <taxon>Liliopsida</taxon>
        <taxon>Acoraceae</taxon>
        <taxon>Acorus</taxon>
    </lineage>
</organism>
<feature type="domain" description="Btz" evidence="14">
    <location>
        <begin position="80"/>
        <end position="189"/>
    </location>
</feature>
<evidence type="ECO:0000256" key="1">
    <source>
        <dbReference type="ARBA" id="ARBA00004123"/>
    </source>
</evidence>
<evidence type="ECO:0000256" key="13">
    <source>
        <dbReference type="SAM" id="MobiDB-lite"/>
    </source>
</evidence>
<keyword evidence="7" id="KW-0509">mRNA transport</keyword>
<keyword evidence="6" id="KW-0507">mRNA processing</keyword>
<dbReference type="PANTHER" id="PTHR36364:SF1">
    <property type="entry name" value="OS03G0203000 PROTEIN"/>
    <property type="match status" value="1"/>
</dbReference>
<dbReference type="GO" id="GO:0051028">
    <property type="term" value="P:mRNA transport"/>
    <property type="evidence" value="ECO:0007669"/>
    <property type="project" value="UniProtKB-KW"/>
</dbReference>
<dbReference type="InterPro" id="IPR018545">
    <property type="entry name" value="Btz_dom"/>
</dbReference>
<evidence type="ECO:0000256" key="12">
    <source>
        <dbReference type="ARBA" id="ARBA00023242"/>
    </source>
</evidence>
<evidence type="ECO:0000256" key="2">
    <source>
        <dbReference type="ARBA" id="ARBA00004496"/>
    </source>
</evidence>
<keyword evidence="12" id="KW-0539">Nucleus</keyword>
<evidence type="ECO:0000256" key="7">
    <source>
        <dbReference type="ARBA" id="ARBA00022816"/>
    </source>
</evidence>
<keyword evidence="4" id="KW-0813">Transport</keyword>
<sequence length="329" mass="38092">MSRRDEGRDTHSRRFHSRGVREPSPKRSRRDGKPERERTGSGSLDYAPERIDPKHRRRLQDPTPLEEVPSSAKIEPGTRTDPMTERKNEDPPPDGPALDGVVQDTRLDPAQVPRSRSYFQHDERGGYEHGGRSFTRRAPADKVRDHASENDQPNAKERTQTHENDSSTWRHDGFYELESKPPPSKKRSFREDKLPTESKPSVAVSEPEAAKLTRNERPAYYNNTRDERRADERRAHHQHMVDRYETPAEVRDGRSPRIAGFTPRERFGRGGGFRGSERFSRRYGERSQFRSSGFQVDKWKHDLYDEANRSPTSKNEEDQIAKVEALLSL</sequence>
<dbReference type="PANTHER" id="PTHR36364">
    <property type="entry name" value="OS03G0203000 PROTEIN"/>
    <property type="match status" value="1"/>
</dbReference>
<comment type="similarity">
    <text evidence="3">Belongs to the CASC3 family.</text>
</comment>
<evidence type="ECO:0000256" key="8">
    <source>
        <dbReference type="ARBA" id="ARBA00022845"/>
    </source>
</evidence>
<dbReference type="Pfam" id="PF09405">
    <property type="entry name" value="Btz"/>
    <property type="match status" value="1"/>
</dbReference>
<feature type="compositionally biased region" description="Basic and acidic residues" evidence="13">
    <location>
        <begin position="19"/>
        <end position="39"/>
    </location>
</feature>
<gene>
    <name evidence="15" type="ORF">QJS04_geneDACA006271</name>
</gene>
<keyword evidence="11" id="KW-0508">mRNA splicing</keyword>
<keyword evidence="10" id="KW-0866">Nonsense-mediated mRNA decay</keyword>
<dbReference type="GO" id="GO:0006417">
    <property type="term" value="P:regulation of translation"/>
    <property type="evidence" value="ECO:0007669"/>
    <property type="project" value="UniProtKB-KW"/>
</dbReference>
<name>A0AAV9AVL5_ACOGR</name>
<feature type="compositionally biased region" description="Basic and acidic residues" evidence="13">
    <location>
        <begin position="76"/>
        <end position="90"/>
    </location>
</feature>
<keyword evidence="16" id="KW-1185">Reference proteome</keyword>
<dbReference type="GO" id="GO:0005737">
    <property type="term" value="C:cytoplasm"/>
    <property type="evidence" value="ECO:0007669"/>
    <property type="project" value="UniProtKB-SubCell"/>
</dbReference>
<keyword evidence="8" id="KW-0810">Translation regulation</keyword>
<proteinExistence type="inferred from homology"/>
<comment type="subcellular location">
    <subcellularLocation>
        <location evidence="2">Cytoplasm</location>
    </subcellularLocation>
    <subcellularLocation>
        <location evidence="1">Nucleus</location>
    </subcellularLocation>
</comment>
<keyword evidence="5" id="KW-0963">Cytoplasm</keyword>
<feature type="region of interest" description="Disordered" evidence="13">
    <location>
        <begin position="1"/>
        <end position="287"/>
    </location>
</feature>
<feature type="compositionally biased region" description="Basic and acidic residues" evidence="13">
    <location>
        <begin position="224"/>
        <end position="255"/>
    </location>
</feature>
<feature type="compositionally biased region" description="Basic and acidic residues" evidence="13">
    <location>
        <begin position="138"/>
        <end position="179"/>
    </location>
</feature>
<evidence type="ECO:0000256" key="6">
    <source>
        <dbReference type="ARBA" id="ARBA00022664"/>
    </source>
</evidence>
<dbReference type="Proteomes" id="UP001179952">
    <property type="component" value="Unassembled WGS sequence"/>
</dbReference>
<dbReference type="GO" id="GO:0006397">
    <property type="term" value="P:mRNA processing"/>
    <property type="evidence" value="ECO:0007669"/>
    <property type="project" value="UniProtKB-KW"/>
</dbReference>
<evidence type="ECO:0000256" key="11">
    <source>
        <dbReference type="ARBA" id="ARBA00023187"/>
    </source>
</evidence>
<feature type="compositionally biased region" description="Basic and acidic residues" evidence="13">
    <location>
        <begin position="275"/>
        <end position="287"/>
    </location>
</feature>
<accession>A0AAV9AVL5</accession>
<evidence type="ECO:0000256" key="10">
    <source>
        <dbReference type="ARBA" id="ARBA00023161"/>
    </source>
</evidence>
<evidence type="ECO:0000256" key="5">
    <source>
        <dbReference type="ARBA" id="ARBA00022490"/>
    </source>
</evidence>
<reference evidence="15" key="1">
    <citation type="journal article" date="2023" name="Nat. Commun.">
        <title>Diploid and tetraploid genomes of Acorus and the evolution of monocots.</title>
        <authorList>
            <person name="Ma L."/>
            <person name="Liu K.W."/>
            <person name="Li Z."/>
            <person name="Hsiao Y.Y."/>
            <person name="Qi Y."/>
            <person name="Fu T."/>
            <person name="Tang G.D."/>
            <person name="Zhang D."/>
            <person name="Sun W.H."/>
            <person name="Liu D.K."/>
            <person name="Li Y."/>
            <person name="Chen G.Z."/>
            <person name="Liu X.D."/>
            <person name="Liao X.Y."/>
            <person name="Jiang Y.T."/>
            <person name="Yu X."/>
            <person name="Hao Y."/>
            <person name="Huang J."/>
            <person name="Zhao X.W."/>
            <person name="Ke S."/>
            <person name="Chen Y.Y."/>
            <person name="Wu W.L."/>
            <person name="Hsu J.L."/>
            <person name="Lin Y.F."/>
            <person name="Huang M.D."/>
            <person name="Li C.Y."/>
            <person name="Huang L."/>
            <person name="Wang Z.W."/>
            <person name="Zhao X."/>
            <person name="Zhong W.Y."/>
            <person name="Peng D.H."/>
            <person name="Ahmad S."/>
            <person name="Lan S."/>
            <person name="Zhang J.S."/>
            <person name="Tsai W.C."/>
            <person name="Van de Peer Y."/>
            <person name="Liu Z.J."/>
        </authorList>
    </citation>
    <scope>NUCLEOTIDE SEQUENCE</scope>
    <source>
        <strain evidence="15">SCP</strain>
    </source>
</reference>
<dbReference type="GO" id="GO:0008380">
    <property type="term" value="P:RNA splicing"/>
    <property type="evidence" value="ECO:0007669"/>
    <property type="project" value="UniProtKB-KW"/>
</dbReference>
<evidence type="ECO:0000256" key="3">
    <source>
        <dbReference type="ARBA" id="ARBA00009548"/>
    </source>
</evidence>
<evidence type="ECO:0000256" key="4">
    <source>
        <dbReference type="ARBA" id="ARBA00022448"/>
    </source>
</evidence>
<feature type="compositionally biased region" description="Basic and acidic residues" evidence="13">
    <location>
        <begin position="208"/>
        <end position="217"/>
    </location>
</feature>
<dbReference type="GO" id="GO:0000184">
    <property type="term" value="P:nuclear-transcribed mRNA catabolic process, nonsense-mediated decay"/>
    <property type="evidence" value="ECO:0007669"/>
    <property type="project" value="UniProtKB-KW"/>
</dbReference>
<comment type="caution">
    <text evidence="15">The sequence shown here is derived from an EMBL/GenBank/DDBJ whole genome shotgun (WGS) entry which is preliminary data.</text>
</comment>
<dbReference type="GO" id="GO:0035145">
    <property type="term" value="C:exon-exon junction complex"/>
    <property type="evidence" value="ECO:0007669"/>
    <property type="project" value="InterPro"/>
</dbReference>
<evidence type="ECO:0000313" key="16">
    <source>
        <dbReference type="Proteomes" id="UP001179952"/>
    </source>
</evidence>
<reference evidence="15" key="2">
    <citation type="submission" date="2023-06" db="EMBL/GenBank/DDBJ databases">
        <authorList>
            <person name="Ma L."/>
            <person name="Liu K.-W."/>
            <person name="Li Z."/>
            <person name="Hsiao Y.-Y."/>
            <person name="Qi Y."/>
            <person name="Fu T."/>
            <person name="Tang G."/>
            <person name="Zhang D."/>
            <person name="Sun W.-H."/>
            <person name="Liu D.-K."/>
            <person name="Li Y."/>
            <person name="Chen G.-Z."/>
            <person name="Liu X.-D."/>
            <person name="Liao X.-Y."/>
            <person name="Jiang Y.-T."/>
            <person name="Yu X."/>
            <person name="Hao Y."/>
            <person name="Huang J."/>
            <person name="Zhao X.-W."/>
            <person name="Ke S."/>
            <person name="Chen Y.-Y."/>
            <person name="Wu W.-L."/>
            <person name="Hsu J.-L."/>
            <person name="Lin Y.-F."/>
            <person name="Huang M.-D."/>
            <person name="Li C.-Y."/>
            <person name="Huang L."/>
            <person name="Wang Z.-W."/>
            <person name="Zhao X."/>
            <person name="Zhong W.-Y."/>
            <person name="Peng D.-H."/>
            <person name="Ahmad S."/>
            <person name="Lan S."/>
            <person name="Zhang J.-S."/>
            <person name="Tsai W.-C."/>
            <person name="Van De Peer Y."/>
            <person name="Liu Z.-J."/>
        </authorList>
    </citation>
    <scope>NUCLEOTIDE SEQUENCE</scope>
    <source>
        <strain evidence="15">SCP</strain>
        <tissue evidence="15">Leaves</tissue>
    </source>
</reference>
<evidence type="ECO:0000259" key="14">
    <source>
        <dbReference type="Pfam" id="PF09405"/>
    </source>
</evidence>
<keyword evidence="9" id="KW-0694">RNA-binding</keyword>
<dbReference type="AlphaFoldDB" id="A0AAV9AVL5"/>
<dbReference type="GO" id="GO:0003729">
    <property type="term" value="F:mRNA binding"/>
    <property type="evidence" value="ECO:0007669"/>
    <property type="project" value="InterPro"/>
</dbReference>
<evidence type="ECO:0000256" key="9">
    <source>
        <dbReference type="ARBA" id="ARBA00022884"/>
    </source>
</evidence>
<feature type="compositionally biased region" description="Basic and acidic residues" evidence="13">
    <location>
        <begin position="119"/>
        <end position="131"/>
    </location>
</feature>
<protein>
    <recommendedName>
        <fullName evidence="14">Btz domain-containing protein</fullName>
    </recommendedName>
</protein>
<evidence type="ECO:0000313" key="15">
    <source>
        <dbReference type="EMBL" id="KAK1268320.1"/>
    </source>
</evidence>
<feature type="compositionally biased region" description="Basic and acidic residues" evidence="13">
    <location>
        <begin position="1"/>
        <end position="12"/>
    </location>
</feature>
<dbReference type="EMBL" id="JAUJYN010000006">
    <property type="protein sequence ID" value="KAK1268320.1"/>
    <property type="molecule type" value="Genomic_DNA"/>
</dbReference>